<feature type="domain" description="CRISPR type III-associated protein" evidence="2">
    <location>
        <begin position="16"/>
        <end position="180"/>
    </location>
</feature>
<proteinExistence type="predicted"/>
<name>A0A480B6Q2_9FIRM</name>
<evidence type="ECO:0000313" key="3">
    <source>
        <dbReference type="EMBL" id="GCL68402.1"/>
    </source>
</evidence>
<dbReference type="EMBL" id="BJCR01000003">
    <property type="protein sequence ID" value="GCL68402.1"/>
    <property type="molecule type" value="Genomic_DNA"/>
</dbReference>
<keyword evidence="4" id="KW-1185">Reference proteome</keyword>
<dbReference type="AlphaFoldDB" id="A0A480B6Q2"/>
<dbReference type="PANTHER" id="PTHR35579">
    <property type="entry name" value="CRISPR SYSTEM CMS ENDORIBONUCLEASE CSM3"/>
    <property type="match status" value="1"/>
</dbReference>
<protein>
    <recommendedName>
        <fullName evidence="2">CRISPR type III-associated protein domain-containing protein</fullName>
    </recommendedName>
</protein>
<dbReference type="InterPro" id="IPR005537">
    <property type="entry name" value="RAMP_III_fam"/>
</dbReference>
<dbReference type="PANTHER" id="PTHR35579:SF6">
    <property type="entry name" value="DUF324 DOMAIN-CONTAINING PROTEIN"/>
    <property type="match status" value="1"/>
</dbReference>
<dbReference type="RefSeq" id="WP_137661487.1">
    <property type="nucleotide sequence ID" value="NZ_BJCR01000003.1"/>
</dbReference>
<accession>A0A480B6Q2</accession>
<comment type="caution">
    <text evidence="3">The sequence shown here is derived from an EMBL/GenBank/DDBJ whole genome shotgun (WGS) entry which is preliminary data.</text>
</comment>
<organism evidence="3 4">
    <name type="scientific">Veillonella tobetsuensis</name>
    <dbReference type="NCBI Taxonomy" id="1110546"/>
    <lineage>
        <taxon>Bacteria</taxon>
        <taxon>Bacillati</taxon>
        <taxon>Bacillota</taxon>
        <taxon>Negativicutes</taxon>
        <taxon>Veillonellales</taxon>
        <taxon>Veillonellaceae</taxon>
        <taxon>Veillonella</taxon>
    </lineage>
</organism>
<reference evidence="3 4" key="1">
    <citation type="submission" date="2019-03" db="EMBL/GenBank/DDBJ databases">
        <title>Draft genome sequences of two Veillonella tobetsuensis clinical isolates from intraoperative bronchial fluids of elderly patients with pulmonary carcinoma.</title>
        <authorList>
            <person name="Akiyama T."/>
        </authorList>
    </citation>
    <scope>NUCLEOTIDE SEQUENCE [LARGE SCALE GENOMIC DNA]</scope>
    <source>
        <strain evidence="3 4">PAGU 1579</strain>
    </source>
</reference>
<keyword evidence="1" id="KW-0051">Antiviral defense</keyword>
<feature type="domain" description="CRISPR type III-associated protein" evidence="2">
    <location>
        <begin position="253"/>
        <end position="391"/>
    </location>
</feature>
<dbReference type="Pfam" id="PF03787">
    <property type="entry name" value="RAMPs"/>
    <property type="match status" value="2"/>
</dbReference>
<evidence type="ECO:0000256" key="1">
    <source>
        <dbReference type="ARBA" id="ARBA00023118"/>
    </source>
</evidence>
<gene>
    <name evidence="3" type="ORF">PAGU1579_01710</name>
</gene>
<dbReference type="GO" id="GO:0051607">
    <property type="term" value="P:defense response to virus"/>
    <property type="evidence" value="ECO:0007669"/>
    <property type="project" value="UniProtKB-KW"/>
</dbReference>
<dbReference type="CDD" id="cd09726">
    <property type="entry name" value="RAMP_I_III"/>
    <property type="match status" value="2"/>
</dbReference>
<sequence length="438" mass="47523">MLNSASVMGRYTLTGTVKLTSPLIIRAGVNNDILNDTVDDIVVTYHDGQPFIPGTSLAGVLRQALQGLVPDAELVLFGSIDDKGTQSALQINDIPLENTNIVVRDGIRIDDVRGVTVDGAKYDFEVIESGATGQLRIDCVIRRCHEQQGAKIEKALATLANALQHGIAIGARTVNGFGRVACKDIALEHYDFTKPDHVKAWLTGKSGASVAIPKQALVADRDLVINMDAYLEDTVLIKSIFEEAWEDKSVALFVPGTSVKGVLRHQCGRILQALGSNDELVNTLFGYSNDDDKDSRKGRVMVDEIYFDKQFNQEEQPRIRVDRFTGGAMNGALFQDHPVRNTKGDAVTFPLCMTVKNCNDAEAGLVMLLVKDLMTGQVTLGANRTIGYGRVQGKSVTVQYHGESYTINGSGKVTSGEAAHLENLVMALQQCIKETVNG</sequence>
<dbReference type="Proteomes" id="UP000303581">
    <property type="component" value="Unassembled WGS sequence"/>
</dbReference>
<dbReference type="InterPro" id="IPR052216">
    <property type="entry name" value="CRISPR_Csm3_endoribonuclease"/>
</dbReference>
<evidence type="ECO:0000313" key="4">
    <source>
        <dbReference type="Proteomes" id="UP000303581"/>
    </source>
</evidence>
<evidence type="ECO:0000259" key="2">
    <source>
        <dbReference type="Pfam" id="PF03787"/>
    </source>
</evidence>